<dbReference type="RefSeq" id="WP_119926605.1">
    <property type="nucleotide sequence ID" value="NZ_QZEY01000003.1"/>
</dbReference>
<dbReference type="SUPFAM" id="SSF56281">
    <property type="entry name" value="Metallo-hydrolase/oxidoreductase"/>
    <property type="match status" value="1"/>
</dbReference>
<protein>
    <submittedName>
        <fullName evidence="3">MBL fold metallo-hydrolase</fullName>
    </submittedName>
</protein>
<feature type="compositionally biased region" description="Acidic residues" evidence="1">
    <location>
        <begin position="217"/>
        <end position="234"/>
    </location>
</feature>
<dbReference type="AlphaFoldDB" id="A0A3A4BR81"/>
<accession>A0A3A4BR81</accession>
<dbReference type="InterPro" id="IPR036866">
    <property type="entry name" value="RibonucZ/Hydroxyglut_hydro"/>
</dbReference>
<dbReference type="SMART" id="SM00849">
    <property type="entry name" value="Lactamase_B"/>
    <property type="match status" value="1"/>
</dbReference>
<feature type="compositionally biased region" description="Basic and acidic residues" evidence="1">
    <location>
        <begin position="235"/>
        <end position="248"/>
    </location>
</feature>
<keyword evidence="3" id="KW-0378">Hydrolase</keyword>
<proteinExistence type="predicted"/>
<dbReference type="InterPro" id="IPR051453">
    <property type="entry name" value="MBL_Glyoxalase_II"/>
</dbReference>
<name>A0A3A4BR81_9ACTN</name>
<dbReference type="EMBL" id="QZEY01000003">
    <property type="protein sequence ID" value="RJL33646.1"/>
    <property type="molecule type" value="Genomic_DNA"/>
</dbReference>
<dbReference type="GO" id="GO:0016787">
    <property type="term" value="F:hydrolase activity"/>
    <property type="evidence" value="ECO:0007669"/>
    <property type="project" value="UniProtKB-KW"/>
</dbReference>
<dbReference type="PANTHER" id="PTHR46233">
    <property type="entry name" value="HYDROXYACYLGLUTATHIONE HYDROLASE GLOC"/>
    <property type="match status" value="1"/>
</dbReference>
<dbReference type="PANTHER" id="PTHR46233:SF4">
    <property type="entry name" value="METALLO-BETA-LACTAMASE DOMAIN-CONTAINING PROTEIN"/>
    <property type="match status" value="1"/>
</dbReference>
<comment type="caution">
    <text evidence="3">The sequence shown here is derived from an EMBL/GenBank/DDBJ whole genome shotgun (WGS) entry which is preliminary data.</text>
</comment>
<dbReference type="OrthoDB" id="9802991at2"/>
<dbReference type="Pfam" id="PF00753">
    <property type="entry name" value="Lactamase_B"/>
    <property type="match status" value="1"/>
</dbReference>
<gene>
    <name evidence="3" type="ORF">D5H75_11920</name>
</gene>
<evidence type="ECO:0000313" key="3">
    <source>
        <dbReference type="EMBL" id="RJL33646.1"/>
    </source>
</evidence>
<organism evidence="3 4">
    <name type="scientific">Bailinhaonella thermotolerans</name>
    <dbReference type="NCBI Taxonomy" id="1070861"/>
    <lineage>
        <taxon>Bacteria</taxon>
        <taxon>Bacillati</taxon>
        <taxon>Actinomycetota</taxon>
        <taxon>Actinomycetes</taxon>
        <taxon>Streptosporangiales</taxon>
        <taxon>Streptosporangiaceae</taxon>
        <taxon>Bailinhaonella</taxon>
    </lineage>
</organism>
<evidence type="ECO:0000259" key="2">
    <source>
        <dbReference type="SMART" id="SM00849"/>
    </source>
</evidence>
<dbReference type="CDD" id="cd06262">
    <property type="entry name" value="metallo-hydrolase-like_MBL-fold"/>
    <property type="match status" value="1"/>
</dbReference>
<dbReference type="Proteomes" id="UP000265768">
    <property type="component" value="Unassembled WGS sequence"/>
</dbReference>
<sequence length="248" mass="26789">MTARIERVVTSGVVTHDDVEYKVDNNTWIIGDDDEVIVIDPARDAEKIMEQVGEREVLAVICTHGYPDHVGAAIEIVMRDEAVVALHPRDKALWRETWPETQPDIEVEPGGQFAVGDVILEVVHTPGASPGGISLTCDELGVVFTGKTLQADGPGKVYDTYPDLPTQLTSIGQHLISLPPDTRVLPAHGEETTVEEQEPHFDDWLSGRLTTTPASEEAADSAESGDADDTDSDTDVDKSGKPDKSEGV</sequence>
<dbReference type="Gene3D" id="3.60.15.10">
    <property type="entry name" value="Ribonuclease Z/Hydroxyacylglutathione hydrolase-like"/>
    <property type="match status" value="1"/>
</dbReference>
<feature type="region of interest" description="Disordered" evidence="1">
    <location>
        <begin position="191"/>
        <end position="248"/>
    </location>
</feature>
<keyword evidence="4" id="KW-1185">Reference proteome</keyword>
<evidence type="ECO:0000313" key="4">
    <source>
        <dbReference type="Proteomes" id="UP000265768"/>
    </source>
</evidence>
<reference evidence="3 4" key="1">
    <citation type="submission" date="2018-09" db="EMBL/GenBank/DDBJ databases">
        <title>YIM 75507 draft genome.</title>
        <authorList>
            <person name="Tang S."/>
            <person name="Feng Y."/>
        </authorList>
    </citation>
    <scope>NUCLEOTIDE SEQUENCE [LARGE SCALE GENOMIC DNA]</scope>
    <source>
        <strain evidence="3 4">YIM 75507</strain>
    </source>
</reference>
<dbReference type="InterPro" id="IPR001279">
    <property type="entry name" value="Metallo-B-lactamas"/>
</dbReference>
<evidence type="ECO:0000256" key="1">
    <source>
        <dbReference type="SAM" id="MobiDB-lite"/>
    </source>
</evidence>
<feature type="domain" description="Metallo-beta-lactamase" evidence="2">
    <location>
        <begin position="24"/>
        <end position="188"/>
    </location>
</feature>